<reference evidence="2 3" key="1">
    <citation type="submission" date="2018-04" db="EMBL/GenBank/DDBJ databases">
        <title>Genomic Encyclopedia of Archaeal and Bacterial Type Strains, Phase II (KMG-II): from individual species to whole genera.</title>
        <authorList>
            <person name="Goeker M."/>
        </authorList>
    </citation>
    <scope>NUCLEOTIDE SEQUENCE [LARGE SCALE GENOMIC DNA]</scope>
    <source>
        <strain evidence="2 3">DSM 28823</strain>
    </source>
</reference>
<feature type="transmembrane region" description="Helical" evidence="1">
    <location>
        <begin position="95"/>
        <end position="116"/>
    </location>
</feature>
<protein>
    <submittedName>
        <fullName evidence="2">Uncharacterized protein</fullName>
    </submittedName>
</protein>
<proteinExistence type="predicted"/>
<feature type="transmembrane region" description="Helical" evidence="1">
    <location>
        <begin position="35"/>
        <end position="54"/>
    </location>
</feature>
<keyword evidence="1" id="KW-1133">Transmembrane helix</keyword>
<sequence length="125" mass="14578">MKAFLIKSGILAICLIAIEYLLTNTIFAGSGIPHFELIVLFFYTVTNLIHYKLVKIISTNIRQFNPWFLGINMSKMFLYIFFAIGYLWFHREHAKVFLICLIITYICFTVIEITSITKIVNQKKS</sequence>
<keyword evidence="1" id="KW-0812">Transmembrane</keyword>
<feature type="transmembrane region" description="Helical" evidence="1">
    <location>
        <begin position="9"/>
        <end position="29"/>
    </location>
</feature>
<dbReference type="EMBL" id="QAAD01000001">
    <property type="protein sequence ID" value="PTN10512.1"/>
    <property type="molecule type" value="Genomic_DNA"/>
</dbReference>
<name>A0A2T5C6H5_9BACT</name>
<gene>
    <name evidence="2" type="ORF">C8N47_101161</name>
</gene>
<accession>A0A2T5C6H5</accession>
<feature type="transmembrane region" description="Helical" evidence="1">
    <location>
        <begin position="66"/>
        <end position="89"/>
    </location>
</feature>
<comment type="caution">
    <text evidence="2">The sequence shown here is derived from an EMBL/GenBank/DDBJ whole genome shotgun (WGS) entry which is preliminary data.</text>
</comment>
<keyword evidence="3" id="KW-1185">Reference proteome</keyword>
<dbReference type="AlphaFoldDB" id="A0A2T5C6H5"/>
<dbReference type="RefSeq" id="WP_107820614.1">
    <property type="nucleotide sequence ID" value="NZ_OY782574.1"/>
</dbReference>
<dbReference type="OrthoDB" id="1122730at2"/>
<evidence type="ECO:0000313" key="3">
    <source>
        <dbReference type="Proteomes" id="UP000243525"/>
    </source>
</evidence>
<evidence type="ECO:0000256" key="1">
    <source>
        <dbReference type="SAM" id="Phobius"/>
    </source>
</evidence>
<organism evidence="2 3">
    <name type="scientific">Mangrovibacterium marinum</name>
    <dbReference type="NCBI Taxonomy" id="1639118"/>
    <lineage>
        <taxon>Bacteria</taxon>
        <taxon>Pseudomonadati</taxon>
        <taxon>Bacteroidota</taxon>
        <taxon>Bacteroidia</taxon>
        <taxon>Marinilabiliales</taxon>
        <taxon>Prolixibacteraceae</taxon>
        <taxon>Mangrovibacterium</taxon>
    </lineage>
</organism>
<evidence type="ECO:0000313" key="2">
    <source>
        <dbReference type="EMBL" id="PTN10512.1"/>
    </source>
</evidence>
<keyword evidence="1" id="KW-0472">Membrane</keyword>
<dbReference type="Proteomes" id="UP000243525">
    <property type="component" value="Unassembled WGS sequence"/>
</dbReference>